<comment type="caution">
    <text evidence="3">The sequence shown here is derived from an EMBL/GenBank/DDBJ whole genome shotgun (WGS) entry which is preliminary data.</text>
</comment>
<dbReference type="Proteomes" id="UP000807353">
    <property type="component" value="Unassembled WGS sequence"/>
</dbReference>
<dbReference type="OrthoDB" id="5987198at2759"/>
<dbReference type="EMBL" id="MU150272">
    <property type="protein sequence ID" value="KAF9462414.1"/>
    <property type="molecule type" value="Genomic_DNA"/>
</dbReference>
<dbReference type="SUPFAM" id="SSF56112">
    <property type="entry name" value="Protein kinase-like (PK-like)"/>
    <property type="match status" value="1"/>
</dbReference>
<accession>A0A9P6CJ08</accession>
<evidence type="ECO:0000256" key="1">
    <source>
        <dbReference type="SAM" id="MobiDB-lite"/>
    </source>
</evidence>
<protein>
    <submittedName>
        <fullName evidence="3">Kinase-like domain-containing protein</fullName>
    </submittedName>
</protein>
<proteinExistence type="predicted"/>
<organism evidence="3 4">
    <name type="scientific">Collybia nuda</name>
    <dbReference type="NCBI Taxonomy" id="64659"/>
    <lineage>
        <taxon>Eukaryota</taxon>
        <taxon>Fungi</taxon>
        <taxon>Dikarya</taxon>
        <taxon>Basidiomycota</taxon>
        <taxon>Agaricomycotina</taxon>
        <taxon>Agaricomycetes</taxon>
        <taxon>Agaricomycetidae</taxon>
        <taxon>Agaricales</taxon>
        <taxon>Tricholomatineae</taxon>
        <taxon>Clitocybaceae</taxon>
        <taxon>Collybia</taxon>
    </lineage>
</organism>
<dbReference type="PROSITE" id="PS00108">
    <property type="entry name" value="PROTEIN_KINASE_ST"/>
    <property type="match status" value="1"/>
</dbReference>
<evidence type="ECO:0000259" key="2">
    <source>
        <dbReference type="PROSITE" id="PS50011"/>
    </source>
</evidence>
<dbReference type="GO" id="GO:0044773">
    <property type="term" value="P:mitotic DNA damage checkpoint signaling"/>
    <property type="evidence" value="ECO:0007669"/>
    <property type="project" value="TreeGrafter"/>
</dbReference>
<evidence type="ECO:0000313" key="3">
    <source>
        <dbReference type="EMBL" id="KAF9462414.1"/>
    </source>
</evidence>
<evidence type="ECO:0000313" key="4">
    <source>
        <dbReference type="Proteomes" id="UP000807353"/>
    </source>
</evidence>
<dbReference type="GO" id="GO:0004674">
    <property type="term" value="F:protein serine/threonine kinase activity"/>
    <property type="evidence" value="ECO:0007669"/>
    <property type="project" value="TreeGrafter"/>
</dbReference>
<dbReference type="PROSITE" id="PS50011">
    <property type="entry name" value="PROTEIN_KINASE_DOM"/>
    <property type="match status" value="1"/>
</dbReference>
<dbReference type="PANTHER" id="PTHR44167:SF30">
    <property type="entry name" value="PHOSPHORYLASE KINASE"/>
    <property type="match status" value="1"/>
</dbReference>
<keyword evidence="3" id="KW-0418">Kinase</keyword>
<feature type="domain" description="Protein kinase" evidence="2">
    <location>
        <begin position="1"/>
        <end position="348"/>
    </location>
</feature>
<sequence>MSTTQETSNTQAPSLSRREELSLRRQELDATEVYWRDHYVWLKQMGYLLRPRYNPEWIPSWKGTNKSWISCEDAQIGDWPDRLMEATRVSDELQVQLKKLPISHASESEIDIAQFFSKDPHKNHPSNHCVPFYEVIKIPNEDTYLAVMPFLTHWEEPAFETIGEVLEFFRQIFEGVQFMHSLNVAHNDIKFDNVMMNAMPLYDEPPHPVDPTMNKAYTHPLEPRSRSLRPVKYYLIDFGEALPYNLAHGEPRIPVGQTGYGGDKNVPEFSTNAEYCDPFPVDVCRLGNIIRFNFTDKNEEESIYGPKRGLSFMEPLVRDMCHKDPAKRPKMHEVVKRFEVLTASLPWWKLRSRVIPREEHIFLRMFRFPGHWGRQAIAILKRRPAIPNFTKT</sequence>
<dbReference type="GO" id="GO:0005524">
    <property type="term" value="F:ATP binding"/>
    <property type="evidence" value="ECO:0007669"/>
    <property type="project" value="InterPro"/>
</dbReference>
<reference evidence="3" key="1">
    <citation type="submission" date="2020-11" db="EMBL/GenBank/DDBJ databases">
        <authorList>
            <consortium name="DOE Joint Genome Institute"/>
            <person name="Ahrendt S."/>
            <person name="Riley R."/>
            <person name="Andreopoulos W."/>
            <person name="Labutti K."/>
            <person name="Pangilinan J."/>
            <person name="Ruiz-Duenas F.J."/>
            <person name="Barrasa J.M."/>
            <person name="Sanchez-Garcia M."/>
            <person name="Camarero S."/>
            <person name="Miyauchi S."/>
            <person name="Serrano A."/>
            <person name="Linde D."/>
            <person name="Babiker R."/>
            <person name="Drula E."/>
            <person name="Ayuso-Fernandez I."/>
            <person name="Pacheco R."/>
            <person name="Padilla G."/>
            <person name="Ferreira P."/>
            <person name="Barriuso J."/>
            <person name="Kellner H."/>
            <person name="Castanera R."/>
            <person name="Alfaro M."/>
            <person name="Ramirez L."/>
            <person name="Pisabarro A.G."/>
            <person name="Kuo A."/>
            <person name="Tritt A."/>
            <person name="Lipzen A."/>
            <person name="He G."/>
            <person name="Yan M."/>
            <person name="Ng V."/>
            <person name="Cullen D."/>
            <person name="Martin F."/>
            <person name="Rosso M.-N."/>
            <person name="Henrissat B."/>
            <person name="Hibbett D."/>
            <person name="Martinez A.T."/>
            <person name="Grigoriev I.V."/>
        </authorList>
    </citation>
    <scope>NUCLEOTIDE SEQUENCE</scope>
    <source>
        <strain evidence="3">CBS 247.69</strain>
    </source>
</reference>
<dbReference type="InterPro" id="IPR000719">
    <property type="entry name" value="Prot_kinase_dom"/>
</dbReference>
<dbReference type="Gene3D" id="1.10.510.10">
    <property type="entry name" value="Transferase(Phosphotransferase) domain 1"/>
    <property type="match status" value="1"/>
</dbReference>
<keyword evidence="4" id="KW-1185">Reference proteome</keyword>
<keyword evidence="3" id="KW-0808">Transferase</keyword>
<gene>
    <name evidence="3" type="ORF">BDZ94DRAFT_1261308</name>
</gene>
<dbReference type="SMART" id="SM00220">
    <property type="entry name" value="S_TKc"/>
    <property type="match status" value="1"/>
</dbReference>
<dbReference type="AlphaFoldDB" id="A0A9P6CJ08"/>
<dbReference type="GO" id="GO:0005634">
    <property type="term" value="C:nucleus"/>
    <property type="evidence" value="ECO:0007669"/>
    <property type="project" value="TreeGrafter"/>
</dbReference>
<dbReference type="InterPro" id="IPR008271">
    <property type="entry name" value="Ser/Thr_kinase_AS"/>
</dbReference>
<dbReference type="PANTHER" id="PTHR44167">
    <property type="entry name" value="OVARIAN-SPECIFIC SERINE/THREONINE-PROTEIN KINASE LOK-RELATED"/>
    <property type="match status" value="1"/>
</dbReference>
<feature type="compositionally biased region" description="Polar residues" evidence="1">
    <location>
        <begin position="1"/>
        <end position="13"/>
    </location>
</feature>
<feature type="region of interest" description="Disordered" evidence="1">
    <location>
        <begin position="1"/>
        <end position="20"/>
    </location>
</feature>
<dbReference type="InterPro" id="IPR011009">
    <property type="entry name" value="Kinase-like_dom_sf"/>
</dbReference>
<name>A0A9P6CJ08_9AGAR</name>